<dbReference type="OMA" id="KFSQRLM"/>
<dbReference type="GO" id="GO:0008168">
    <property type="term" value="F:methyltransferase activity"/>
    <property type="evidence" value="ECO:0007669"/>
    <property type="project" value="UniProtKB-KW"/>
</dbReference>
<reference evidence="15" key="1">
    <citation type="journal article" date="2019" name="Nat. Commun.">
        <title>Expansion of phycobilisome linker gene families in mesophilic red algae.</title>
        <authorList>
            <person name="Lee J."/>
            <person name="Kim D."/>
            <person name="Bhattacharya D."/>
            <person name="Yoon H.S."/>
        </authorList>
    </citation>
    <scope>NUCLEOTIDE SEQUENCE [LARGE SCALE GENOMIC DNA]</scope>
    <source>
        <strain evidence="15">CCMP 1328</strain>
    </source>
</reference>
<dbReference type="EMBL" id="VRMN01000002">
    <property type="protein sequence ID" value="KAA8497144.1"/>
    <property type="molecule type" value="Genomic_DNA"/>
</dbReference>
<comment type="caution">
    <text evidence="14">The sequence shown here is derived from an EMBL/GenBank/DDBJ whole genome shotgun (WGS) entry which is preliminary data.</text>
</comment>
<evidence type="ECO:0000256" key="7">
    <source>
        <dbReference type="ARBA" id="ARBA00023004"/>
    </source>
</evidence>
<evidence type="ECO:0000256" key="11">
    <source>
        <dbReference type="ARBA" id="ARBA00038068"/>
    </source>
</evidence>
<keyword evidence="10" id="KW-0539">Nucleus</keyword>
<name>A0A5J4Z2I8_PORPP</name>
<evidence type="ECO:0000313" key="15">
    <source>
        <dbReference type="Proteomes" id="UP000324585"/>
    </source>
</evidence>
<evidence type="ECO:0000256" key="4">
    <source>
        <dbReference type="ARBA" id="ARBA00022853"/>
    </source>
</evidence>
<keyword evidence="8" id="KW-0805">Transcription regulation</keyword>
<evidence type="ECO:0000256" key="5">
    <source>
        <dbReference type="ARBA" id="ARBA00022964"/>
    </source>
</evidence>
<dbReference type="GO" id="GO:0033749">
    <property type="term" value="F:histone H4R3 demethylase activity"/>
    <property type="evidence" value="ECO:0007669"/>
    <property type="project" value="TreeGrafter"/>
</dbReference>
<dbReference type="GO" id="GO:0106140">
    <property type="term" value="F:P-TEFb complex binding"/>
    <property type="evidence" value="ECO:0007669"/>
    <property type="project" value="TreeGrafter"/>
</dbReference>
<gene>
    <name evidence="14" type="ORF">FVE85_0873</name>
</gene>
<dbReference type="GO" id="GO:0032259">
    <property type="term" value="P:methylation"/>
    <property type="evidence" value="ECO:0007669"/>
    <property type="project" value="UniProtKB-KW"/>
</dbReference>
<dbReference type="InterPro" id="IPR050910">
    <property type="entry name" value="JMJD6_ArgDemeth/LysHydrox"/>
</dbReference>
<sequence>MNRHERRLVEKAKRGIRTDLRPSEWSIQGYAWDAKVLNEVEPHGVLAVELASELSLERFRTQYEAARLPLVIRGAMDKWPAYAQGRWALPRIDARFRHVKMRCGEDDDGAAVRLKIKYFLRYCELQRDDSPLYIFDSKPISIGSLRHDYQVPEYFKEDLFAFVPEPRRPPHKWFLIGPKRSGSNVHIDPLATSAWNALIAGKKRWIFFPPGTSRKVVKAKYWMREGEDDEPIDYFTVALPRMKRTLGDKFEYIEFIQKPGEIVFVPGGWWHAVLNLEDSVAVTHNFCSSINFKNVWVETRTGRRGMARRWLAELAMARPDLVEQACALNSRDGYDMEAARVTHHREYRAQMQRRRAKRHMQRMARKRVKTARAVLDNNAPLLEEEDQKSSSSSVETSSTLSSLSQSGGYQYSDDDLLEVEMTCAAMLSSSAAVGNGDSVNLPSSVKQTGSSNLVGVTNRDIVSSDCKGNMNTSERAQ</sequence>
<evidence type="ECO:0000313" key="14">
    <source>
        <dbReference type="EMBL" id="KAA8497144.1"/>
    </source>
</evidence>
<evidence type="ECO:0000256" key="10">
    <source>
        <dbReference type="ARBA" id="ARBA00023242"/>
    </source>
</evidence>
<dbReference type="GO" id="GO:0046872">
    <property type="term" value="F:metal ion binding"/>
    <property type="evidence" value="ECO:0007669"/>
    <property type="project" value="UniProtKB-KW"/>
</dbReference>
<dbReference type="SMART" id="SM00558">
    <property type="entry name" value="JmjC"/>
    <property type="match status" value="1"/>
</dbReference>
<protein>
    <submittedName>
        <fullName evidence="14">Bifunctional arginine demethylase and lysyl-hydroxylase JMJD6-A</fullName>
    </submittedName>
</protein>
<dbReference type="PANTHER" id="PTHR12480:SF32">
    <property type="entry name" value="BIFUNCTIONAL ARGININE DEMETHYLASE AND LYSYL-HYDROXYLASE JMJD6"/>
    <property type="match status" value="1"/>
</dbReference>
<keyword evidence="15" id="KW-1185">Reference proteome</keyword>
<dbReference type="SUPFAM" id="SSF51197">
    <property type="entry name" value="Clavaminate synthase-like"/>
    <property type="match status" value="1"/>
</dbReference>
<proteinExistence type="inferred from homology"/>
<keyword evidence="14" id="KW-0489">Methyltransferase</keyword>
<feature type="region of interest" description="Disordered" evidence="12">
    <location>
        <begin position="364"/>
        <end position="408"/>
    </location>
</feature>
<organism evidence="14 15">
    <name type="scientific">Porphyridium purpureum</name>
    <name type="common">Red alga</name>
    <name type="synonym">Porphyridium cruentum</name>
    <dbReference type="NCBI Taxonomy" id="35688"/>
    <lineage>
        <taxon>Eukaryota</taxon>
        <taxon>Rhodophyta</taxon>
        <taxon>Bangiophyceae</taxon>
        <taxon>Porphyridiales</taxon>
        <taxon>Porphyridiaceae</taxon>
        <taxon>Porphyridium</taxon>
    </lineage>
</organism>
<evidence type="ECO:0000256" key="9">
    <source>
        <dbReference type="ARBA" id="ARBA00023163"/>
    </source>
</evidence>
<dbReference type="Pfam" id="PF02373">
    <property type="entry name" value="JmjC"/>
    <property type="match status" value="1"/>
</dbReference>
<accession>A0A5J4Z2I8</accession>
<dbReference type="PROSITE" id="PS51184">
    <property type="entry name" value="JMJC"/>
    <property type="match status" value="1"/>
</dbReference>
<keyword evidence="14" id="KW-0808">Transferase</keyword>
<evidence type="ECO:0000256" key="8">
    <source>
        <dbReference type="ARBA" id="ARBA00023015"/>
    </source>
</evidence>
<dbReference type="PANTHER" id="PTHR12480">
    <property type="entry name" value="ARGININE DEMETHYLASE AND LYSYL-HYDROXYLASE JMJD"/>
    <property type="match status" value="1"/>
</dbReference>
<dbReference type="GO" id="GO:0005634">
    <property type="term" value="C:nucleus"/>
    <property type="evidence" value="ECO:0007669"/>
    <property type="project" value="UniProtKB-SubCell"/>
</dbReference>
<dbReference type="AlphaFoldDB" id="A0A5J4Z2I8"/>
<keyword evidence="3" id="KW-0479">Metal-binding</keyword>
<feature type="domain" description="JmjC" evidence="13">
    <location>
        <begin position="140"/>
        <end position="303"/>
    </location>
</feature>
<comment type="subcellular location">
    <subcellularLocation>
        <location evidence="2">Nucleus</location>
    </subcellularLocation>
</comment>
<dbReference type="GO" id="GO:0005737">
    <property type="term" value="C:cytoplasm"/>
    <property type="evidence" value="ECO:0007669"/>
    <property type="project" value="TreeGrafter"/>
</dbReference>
<evidence type="ECO:0000256" key="2">
    <source>
        <dbReference type="ARBA" id="ARBA00004123"/>
    </source>
</evidence>
<evidence type="ECO:0000256" key="12">
    <source>
        <dbReference type="SAM" id="MobiDB-lite"/>
    </source>
</evidence>
<dbReference type="InterPro" id="IPR003347">
    <property type="entry name" value="JmjC_dom"/>
</dbReference>
<keyword evidence="7" id="KW-0408">Iron</keyword>
<keyword evidence="5" id="KW-0223">Dioxygenase</keyword>
<comment type="cofactor">
    <cofactor evidence="1">
        <name>Fe(2+)</name>
        <dbReference type="ChEBI" id="CHEBI:29033"/>
    </cofactor>
</comment>
<dbReference type="Gene3D" id="1.20.1280.270">
    <property type="match status" value="1"/>
</dbReference>
<feature type="compositionally biased region" description="Polar residues" evidence="12">
    <location>
        <begin position="441"/>
        <end position="455"/>
    </location>
</feature>
<comment type="similarity">
    <text evidence="11">Belongs to the JMJD6 family.</text>
</comment>
<feature type="compositionally biased region" description="Low complexity" evidence="12">
    <location>
        <begin position="389"/>
        <end position="408"/>
    </location>
</feature>
<evidence type="ECO:0000256" key="3">
    <source>
        <dbReference type="ARBA" id="ARBA00022723"/>
    </source>
</evidence>
<dbReference type="OrthoDB" id="424465at2759"/>
<evidence type="ECO:0000259" key="13">
    <source>
        <dbReference type="PROSITE" id="PS51184"/>
    </source>
</evidence>
<feature type="region of interest" description="Disordered" evidence="12">
    <location>
        <begin position="441"/>
        <end position="477"/>
    </location>
</feature>
<keyword evidence="4" id="KW-0156">Chromatin regulator</keyword>
<keyword evidence="9" id="KW-0804">Transcription</keyword>
<evidence type="ECO:0000256" key="6">
    <source>
        <dbReference type="ARBA" id="ARBA00023002"/>
    </source>
</evidence>
<evidence type="ECO:0000256" key="1">
    <source>
        <dbReference type="ARBA" id="ARBA00001954"/>
    </source>
</evidence>
<dbReference type="Gene3D" id="2.60.120.650">
    <property type="entry name" value="Cupin"/>
    <property type="match status" value="1"/>
</dbReference>
<dbReference type="Proteomes" id="UP000324585">
    <property type="component" value="Unassembled WGS sequence"/>
</dbReference>
<keyword evidence="6" id="KW-0560">Oxidoreductase</keyword>